<keyword evidence="3" id="KW-1185">Reference proteome</keyword>
<dbReference type="Pfam" id="PF22359">
    <property type="entry name" value="Big-like"/>
    <property type="match status" value="1"/>
</dbReference>
<dbReference type="Pfam" id="PF02368">
    <property type="entry name" value="Big_2"/>
    <property type="match status" value="1"/>
</dbReference>
<feature type="domain" description="BIG2" evidence="1">
    <location>
        <begin position="1054"/>
        <end position="1132"/>
    </location>
</feature>
<dbReference type="Proteomes" id="UP001652338">
    <property type="component" value="Unassembled WGS sequence"/>
</dbReference>
<evidence type="ECO:0000313" key="3">
    <source>
        <dbReference type="Proteomes" id="UP001652338"/>
    </source>
</evidence>
<dbReference type="EMBL" id="JAOQKE010000019">
    <property type="protein sequence ID" value="MCU6726166.1"/>
    <property type="molecule type" value="Genomic_DNA"/>
</dbReference>
<organism evidence="2 3">
    <name type="scientific">Muricoprocola aceti</name>
    <dbReference type="NCBI Taxonomy" id="2981772"/>
    <lineage>
        <taxon>Bacteria</taxon>
        <taxon>Bacillati</taxon>
        <taxon>Bacillota</taxon>
        <taxon>Clostridia</taxon>
        <taxon>Lachnospirales</taxon>
        <taxon>Lachnospiraceae</taxon>
        <taxon>Muricoprocola</taxon>
    </lineage>
</organism>
<protein>
    <submittedName>
        <fullName evidence="2">Ig-like domain-containing protein</fullName>
    </submittedName>
</protein>
<gene>
    <name evidence="2" type="ORF">OCV47_12590</name>
</gene>
<feature type="domain" description="BIG2" evidence="1">
    <location>
        <begin position="1141"/>
        <end position="1217"/>
    </location>
</feature>
<evidence type="ECO:0000259" key="1">
    <source>
        <dbReference type="SMART" id="SM00635"/>
    </source>
</evidence>
<accession>A0ABT2SNX4</accession>
<comment type="caution">
    <text evidence="2">The sequence shown here is derived from an EMBL/GenBank/DDBJ whole genome shotgun (WGS) entry which is preliminary data.</text>
</comment>
<dbReference type="InterPro" id="IPR008964">
    <property type="entry name" value="Invasin/intimin_cell_adhesion"/>
</dbReference>
<dbReference type="Gene3D" id="2.60.40.3630">
    <property type="match status" value="1"/>
</dbReference>
<dbReference type="RefSeq" id="WP_262655438.1">
    <property type="nucleotide sequence ID" value="NZ_JAOQKE010000019.1"/>
</dbReference>
<reference evidence="2 3" key="1">
    <citation type="journal article" date="2021" name="ISME Commun">
        <title>Automated analysis of genomic sequences facilitates high-throughput and comprehensive description of bacteria.</title>
        <authorList>
            <person name="Hitch T.C.A."/>
        </authorList>
    </citation>
    <scope>NUCLEOTIDE SEQUENCE [LARGE SCALE GENOMIC DNA]</scope>
    <source>
        <strain evidence="2 3">Sanger_29</strain>
    </source>
</reference>
<dbReference type="SUPFAM" id="SSF49373">
    <property type="entry name" value="Invasin/intimin cell-adhesion fragments"/>
    <property type="match status" value="2"/>
</dbReference>
<dbReference type="InterPro" id="IPR054604">
    <property type="entry name" value="SbsC_Big-like"/>
</dbReference>
<evidence type="ECO:0000313" key="2">
    <source>
        <dbReference type="EMBL" id="MCU6726166.1"/>
    </source>
</evidence>
<proteinExistence type="predicted"/>
<sequence length="1219" mass="131102">MRLYVNGLAKNRTGNHTGYLAGFLFLLIVVISGQKACAAVTEGEPGKTYSGEYVVIVNAGEENTESTGKLTFAEGTDIQSLSTHSEAVSDTAEREAVPYNLAELSGEAVKSSNDSAACGLTTYEIGSQRSFYTYHGYRAFTCIGSGNNCYIWMEDGLKNTYDAAGKTDRIAGDMMQTYEQGAYETLYELSGGNIPCRDGSGKLSITLEQISSASGVYMGKGNEPDITAIHINTKSAADYTYGSMRTTSALLVHEGQHALFEEFTSYNYAEKYMGINEGLSVAAMEYVWGNSDISNWLGYIAGNHEVQNGSSILYRSYRNKTAQDYSLPYLFVRYLINRKSGEYNPTAFFRAAYGVSAADKTAGTYLQAVMGENVGFADLVTDFYTAIAADESSGRYGFEGDAVVQSTLNDYPYYVGGSGSEVSLEPTAAILLHLGQGGSFTVPSNGGSHIRYRIIGEKNSTLNPGTGSGTAEDPYQITTVKEWNQIANRPGGHYRLMNDLTFTGNAVTMIGTFSGELDGNGHTIKGVTHPICSVNAGKIQNLNVQANVTGVASNSYGVITQMNQGLIDHCTVTGTMKTILYGQYTSVGTHTGVITGENEEAGTIQYCTVTAVTELTASALQSRNGGIAGSNRGIIANCCFKGSLKVNQPDESATVYTGGIAGETGVNGGIGGSIKQCLNAGEIIVTGGVAQTGQICGNKLHAYLTNCYGKNNTLPLFGTEKEDAQQATSKKLTDEEWKNGDSFTGLDFNSGWQMGTDGPEMTGADSIFSLEVTGQPTCCYVGEELYRWGSLKVNNSNYIQITSDMIAQFDSSKSGNSQVVVRYMGRTLTYSIKVKEPVTVASLQLSGKPKKTAYVEGEKFDPNGILMLAKIDGEEQMRYIRSGFQCRPETLKTSDTSVTITYYGQTISIPVTVSAKIPKKLEIYEEQNRRYTAGTRLDLSEVKVRITYSNGEKSTWITETEFDQYQIHLARKAVDSQSFISAEKTQTLSSSDNGSVYYLYAGSVLPDKYNAVSCRLGTVTIQAPLPIDGQSSNVGQEPGNGAGNSNAKVNGNDAVIPAIVKLNATSLPLQVKKSTTALKIKEYTAGDAVANWSSSNKKAAVVNARTGKITARKTGKTTITVTMQSGATAKCLIKVQKGRVKTKKLNVGKTAITLKKGEKYRIIWERLPLTSSEKATFQSSKKKIAAVSGKGIITAKKKGTTYITVKSGSKKRKIRVTVR</sequence>
<dbReference type="InterPro" id="IPR003343">
    <property type="entry name" value="Big_2"/>
</dbReference>
<dbReference type="SMART" id="SM00635">
    <property type="entry name" value="BID_2"/>
    <property type="match status" value="2"/>
</dbReference>
<name>A0ABT2SNX4_9FIRM</name>
<dbReference type="Gene3D" id="2.160.20.110">
    <property type="match status" value="1"/>
</dbReference>
<dbReference type="Gene3D" id="2.60.40.1080">
    <property type="match status" value="2"/>
</dbReference>